<gene>
    <name evidence="2" type="ORF">LMG28138_05925</name>
</gene>
<evidence type="ECO:0000313" key="2">
    <source>
        <dbReference type="EMBL" id="CAB3807448.1"/>
    </source>
</evidence>
<feature type="region of interest" description="Disordered" evidence="1">
    <location>
        <begin position="17"/>
        <end position="42"/>
    </location>
</feature>
<keyword evidence="3" id="KW-1185">Reference proteome</keyword>
<sequence>MASATITSKGQVTIPVGVRSDLGLGPETESNSSSTRPPDATSWCLQRNPLNHSRVLSGSRLSLCPLKI</sequence>
<protein>
    <recommendedName>
        <fullName evidence="4">SpoVT-AbrB domain-containing protein</fullName>
    </recommendedName>
</protein>
<evidence type="ECO:0000313" key="3">
    <source>
        <dbReference type="Proteomes" id="UP000494115"/>
    </source>
</evidence>
<dbReference type="Proteomes" id="UP000494115">
    <property type="component" value="Unassembled WGS sequence"/>
</dbReference>
<dbReference type="AlphaFoldDB" id="A0A6S7BQ68"/>
<evidence type="ECO:0008006" key="4">
    <source>
        <dbReference type="Google" id="ProtNLM"/>
    </source>
</evidence>
<accession>A0A6S7BQ68</accession>
<dbReference type="InterPro" id="IPR037914">
    <property type="entry name" value="SpoVT-AbrB_sf"/>
</dbReference>
<organism evidence="2 3">
    <name type="scientific">Pararobbsia alpina</name>
    <dbReference type="NCBI Taxonomy" id="621374"/>
    <lineage>
        <taxon>Bacteria</taxon>
        <taxon>Pseudomonadati</taxon>
        <taxon>Pseudomonadota</taxon>
        <taxon>Betaproteobacteria</taxon>
        <taxon>Burkholderiales</taxon>
        <taxon>Burkholderiaceae</taxon>
        <taxon>Pararobbsia</taxon>
    </lineage>
</organism>
<reference evidence="2 3" key="1">
    <citation type="submission" date="2020-04" db="EMBL/GenBank/DDBJ databases">
        <authorList>
            <person name="De Canck E."/>
        </authorList>
    </citation>
    <scope>NUCLEOTIDE SEQUENCE [LARGE SCALE GENOMIC DNA]</scope>
    <source>
        <strain evidence="2 3">LMG 28138</strain>
    </source>
</reference>
<evidence type="ECO:0000256" key="1">
    <source>
        <dbReference type="SAM" id="MobiDB-lite"/>
    </source>
</evidence>
<proteinExistence type="predicted"/>
<dbReference type="Gene3D" id="2.10.260.10">
    <property type="match status" value="1"/>
</dbReference>
<dbReference type="EMBL" id="CADIKM010000101">
    <property type="protein sequence ID" value="CAB3807448.1"/>
    <property type="molecule type" value="Genomic_DNA"/>
</dbReference>
<name>A0A6S7BQ68_9BURK</name>
<dbReference type="SUPFAM" id="SSF89447">
    <property type="entry name" value="AbrB/MazE/MraZ-like"/>
    <property type="match status" value="1"/>
</dbReference>